<evidence type="ECO:0000259" key="1">
    <source>
        <dbReference type="Pfam" id="PF20241"/>
    </source>
</evidence>
<proteinExistence type="predicted"/>
<dbReference type="PANTHER" id="PTHR33065">
    <property type="entry name" value="OS07G0486400 PROTEIN"/>
    <property type="match status" value="1"/>
</dbReference>
<dbReference type="OrthoDB" id="4927890at2759"/>
<dbReference type="EMBL" id="ML178840">
    <property type="protein sequence ID" value="TFK98392.1"/>
    <property type="molecule type" value="Genomic_DNA"/>
</dbReference>
<dbReference type="Pfam" id="PF20241">
    <property type="entry name" value="DUF6598"/>
    <property type="match status" value="2"/>
</dbReference>
<dbReference type="InterPro" id="IPR046533">
    <property type="entry name" value="DUF6598"/>
</dbReference>
<dbReference type="STRING" id="1884261.A0A5C3Q8R9"/>
<accession>A0A5C3Q8R9</accession>
<evidence type="ECO:0000313" key="2">
    <source>
        <dbReference type="EMBL" id="TFK98392.1"/>
    </source>
</evidence>
<protein>
    <recommendedName>
        <fullName evidence="1">DUF6598 domain-containing protein</fullName>
    </recommendedName>
</protein>
<dbReference type="Proteomes" id="UP000305067">
    <property type="component" value="Unassembled WGS sequence"/>
</dbReference>
<name>A0A5C3Q8R9_9AGAR</name>
<gene>
    <name evidence="2" type="ORF">BDV98DRAFT_606951</name>
</gene>
<dbReference type="AlphaFoldDB" id="A0A5C3Q8R9"/>
<reference evidence="2 3" key="1">
    <citation type="journal article" date="2019" name="Nat. Ecol. Evol.">
        <title>Megaphylogeny resolves global patterns of mushroom evolution.</title>
        <authorList>
            <person name="Varga T."/>
            <person name="Krizsan K."/>
            <person name="Foldi C."/>
            <person name="Dima B."/>
            <person name="Sanchez-Garcia M."/>
            <person name="Sanchez-Ramirez S."/>
            <person name="Szollosi G.J."/>
            <person name="Szarkandi J.G."/>
            <person name="Papp V."/>
            <person name="Albert L."/>
            <person name="Andreopoulos W."/>
            <person name="Angelini C."/>
            <person name="Antonin V."/>
            <person name="Barry K.W."/>
            <person name="Bougher N.L."/>
            <person name="Buchanan P."/>
            <person name="Buyck B."/>
            <person name="Bense V."/>
            <person name="Catcheside P."/>
            <person name="Chovatia M."/>
            <person name="Cooper J."/>
            <person name="Damon W."/>
            <person name="Desjardin D."/>
            <person name="Finy P."/>
            <person name="Geml J."/>
            <person name="Haridas S."/>
            <person name="Hughes K."/>
            <person name="Justo A."/>
            <person name="Karasinski D."/>
            <person name="Kautmanova I."/>
            <person name="Kiss B."/>
            <person name="Kocsube S."/>
            <person name="Kotiranta H."/>
            <person name="LaButti K.M."/>
            <person name="Lechner B.E."/>
            <person name="Liimatainen K."/>
            <person name="Lipzen A."/>
            <person name="Lukacs Z."/>
            <person name="Mihaltcheva S."/>
            <person name="Morgado L.N."/>
            <person name="Niskanen T."/>
            <person name="Noordeloos M.E."/>
            <person name="Ohm R.A."/>
            <person name="Ortiz-Santana B."/>
            <person name="Ovrebo C."/>
            <person name="Racz N."/>
            <person name="Riley R."/>
            <person name="Savchenko A."/>
            <person name="Shiryaev A."/>
            <person name="Soop K."/>
            <person name="Spirin V."/>
            <person name="Szebenyi C."/>
            <person name="Tomsovsky M."/>
            <person name="Tulloss R.E."/>
            <person name="Uehling J."/>
            <person name="Grigoriev I.V."/>
            <person name="Vagvolgyi C."/>
            <person name="Papp T."/>
            <person name="Martin F.M."/>
            <person name="Miettinen O."/>
            <person name="Hibbett D.S."/>
            <person name="Nagy L.G."/>
        </authorList>
    </citation>
    <scope>NUCLEOTIDE SEQUENCE [LARGE SCALE GENOMIC DNA]</scope>
    <source>
        <strain evidence="2 3">CBS 309.79</strain>
    </source>
</reference>
<feature type="domain" description="DUF6598" evidence="1">
    <location>
        <begin position="149"/>
        <end position="210"/>
    </location>
</feature>
<organism evidence="2 3">
    <name type="scientific">Pterulicium gracile</name>
    <dbReference type="NCBI Taxonomy" id="1884261"/>
    <lineage>
        <taxon>Eukaryota</taxon>
        <taxon>Fungi</taxon>
        <taxon>Dikarya</taxon>
        <taxon>Basidiomycota</taxon>
        <taxon>Agaricomycotina</taxon>
        <taxon>Agaricomycetes</taxon>
        <taxon>Agaricomycetidae</taxon>
        <taxon>Agaricales</taxon>
        <taxon>Pleurotineae</taxon>
        <taxon>Pterulaceae</taxon>
        <taxon>Pterulicium</taxon>
    </lineage>
</organism>
<evidence type="ECO:0000313" key="3">
    <source>
        <dbReference type="Proteomes" id="UP000305067"/>
    </source>
</evidence>
<feature type="domain" description="DUF6598" evidence="1">
    <location>
        <begin position="32"/>
        <end position="120"/>
    </location>
</feature>
<keyword evidence="3" id="KW-1185">Reference proteome</keyword>
<sequence>MAPVAPDTLVKNDNPNVVPSTATLDMDFASPLLEIFYVRVHPKQTQDTPTLIYGNVTVIDGGETEIIWTRTQQNPSSLILPNQNILLEGPSRFLSASDPFSIDLEIHVVDPASDSDESLSICGGITVVVLANVSDWQLDEDKAHLDGAEVCGSITTHNGDEQSELFRQSKHQCLSVHQGSPIPLSRAVVAVPVTETLRVEVALLLKDHDVGISSDNGSGDLLKGCVCFEPGARCITSQQRFIEGNRWQIAIRVTW</sequence>
<dbReference type="PANTHER" id="PTHR33065:SF88">
    <property type="entry name" value="OS11G0104220 PROTEIN"/>
    <property type="match status" value="1"/>
</dbReference>